<dbReference type="Gene3D" id="1.20.950.20">
    <property type="entry name" value="Transmembrane di-heme cytochromes, Chain C"/>
    <property type="match status" value="1"/>
</dbReference>
<evidence type="ECO:0000313" key="9">
    <source>
        <dbReference type="Proteomes" id="UP001139646"/>
    </source>
</evidence>
<keyword evidence="2" id="KW-1003">Cell membrane</keyword>
<dbReference type="InterPro" id="IPR011577">
    <property type="entry name" value="Cyt_b561_bac/Ni-Hgenase"/>
</dbReference>
<keyword evidence="4 6" id="KW-1133">Transmembrane helix</keyword>
<evidence type="ECO:0000313" key="8">
    <source>
        <dbReference type="EMBL" id="MCI2282570.1"/>
    </source>
</evidence>
<feature type="transmembrane region" description="Helical" evidence="6">
    <location>
        <begin position="25"/>
        <end position="47"/>
    </location>
</feature>
<dbReference type="PANTHER" id="PTHR30485:SF2">
    <property type="entry name" value="BLL0597 PROTEIN"/>
    <property type="match status" value="1"/>
</dbReference>
<dbReference type="Pfam" id="PF01292">
    <property type="entry name" value="Ni_hydr_CYTB"/>
    <property type="match status" value="1"/>
</dbReference>
<evidence type="ECO:0000256" key="1">
    <source>
        <dbReference type="ARBA" id="ARBA00004651"/>
    </source>
</evidence>
<evidence type="ECO:0000259" key="7">
    <source>
        <dbReference type="Pfam" id="PF01292"/>
    </source>
</evidence>
<keyword evidence="9" id="KW-1185">Reference proteome</keyword>
<feature type="transmembrane region" description="Helical" evidence="6">
    <location>
        <begin position="91"/>
        <end position="111"/>
    </location>
</feature>
<dbReference type="InterPro" id="IPR016174">
    <property type="entry name" value="Di-haem_cyt_TM"/>
</dbReference>
<accession>A0ABS9WXM6</accession>
<sequence>MLLLFVGIIILNAKSFGVSTDGKILLKTIHVIIGYVFAVNLFIRFVIGFTGKDHERWKNILPFNKGFKQELVDFKQHKQSTYKGHNPAGKLMVFALFFLMLTQAISGLVIAGTDIYYPLLEIILPKVSLQISRMWMPLNLTQK</sequence>
<reference evidence="8" key="1">
    <citation type="submission" date="2022-01" db="EMBL/GenBank/DDBJ databases">
        <title>Colwellia maritima, isolated from seawater.</title>
        <authorList>
            <person name="Kristyanto S."/>
            <person name="Jung J."/>
            <person name="Jeon C.O."/>
        </authorList>
    </citation>
    <scope>NUCLEOTIDE SEQUENCE</scope>
    <source>
        <strain evidence="8">MSW7</strain>
    </source>
</reference>
<comment type="subcellular location">
    <subcellularLocation>
        <location evidence="1">Cell membrane</location>
        <topology evidence="1">Multi-pass membrane protein</topology>
    </subcellularLocation>
</comment>
<comment type="caution">
    <text evidence="8">The sequence shown here is derived from an EMBL/GenBank/DDBJ whole genome shotgun (WGS) entry which is preliminary data.</text>
</comment>
<dbReference type="SUPFAM" id="SSF81342">
    <property type="entry name" value="Transmembrane di-heme cytochromes"/>
    <property type="match status" value="1"/>
</dbReference>
<evidence type="ECO:0000256" key="6">
    <source>
        <dbReference type="SAM" id="Phobius"/>
    </source>
</evidence>
<name>A0ABS9WXM6_9GAMM</name>
<keyword evidence="5 6" id="KW-0472">Membrane</keyword>
<organism evidence="8 9">
    <name type="scientific">Colwellia maritima</name>
    <dbReference type="NCBI Taxonomy" id="2912588"/>
    <lineage>
        <taxon>Bacteria</taxon>
        <taxon>Pseudomonadati</taxon>
        <taxon>Pseudomonadota</taxon>
        <taxon>Gammaproteobacteria</taxon>
        <taxon>Alteromonadales</taxon>
        <taxon>Colwelliaceae</taxon>
        <taxon>Colwellia</taxon>
    </lineage>
</organism>
<keyword evidence="3 6" id="KW-0812">Transmembrane</keyword>
<feature type="domain" description="Cytochrome b561 bacterial/Ni-hydrogenase" evidence="7">
    <location>
        <begin position="2"/>
        <end position="112"/>
    </location>
</feature>
<dbReference type="InterPro" id="IPR051542">
    <property type="entry name" value="Hydrogenase_cytochrome"/>
</dbReference>
<evidence type="ECO:0000256" key="2">
    <source>
        <dbReference type="ARBA" id="ARBA00022475"/>
    </source>
</evidence>
<evidence type="ECO:0000256" key="4">
    <source>
        <dbReference type="ARBA" id="ARBA00022989"/>
    </source>
</evidence>
<dbReference type="PANTHER" id="PTHR30485">
    <property type="entry name" value="NI/FE-HYDROGENASE 1 B-TYPE CYTOCHROME SUBUNIT"/>
    <property type="match status" value="1"/>
</dbReference>
<dbReference type="Proteomes" id="UP001139646">
    <property type="component" value="Unassembled WGS sequence"/>
</dbReference>
<protein>
    <submittedName>
        <fullName evidence="8">Cytochrome b/b6 domain-containing protein</fullName>
    </submittedName>
</protein>
<gene>
    <name evidence="8" type="ORF">L3081_03110</name>
</gene>
<evidence type="ECO:0000256" key="3">
    <source>
        <dbReference type="ARBA" id="ARBA00022692"/>
    </source>
</evidence>
<proteinExistence type="predicted"/>
<dbReference type="EMBL" id="JAKKSL010000001">
    <property type="protein sequence ID" value="MCI2282570.1"/>
    <property type="molecule type" value="Genomic_DNA"/>
</dbReference>
<dbReference type="RefSeq" id="WP_242283356.1">
    <property type="nucleotide sequence ID" value="NZ_JAKKSL010000001.1"/>
</dbReference>
<evidence type="ECO:0000256" key="5">
    <source>
        <dbReference type="ARBA" id="ARBA00023136"/>
    </source>
</evidence>